<keyword evidence="2" id="KW-0472">Membrane</keyword>
<protein>
    <submittedName>
        <fullName evidence="3">Uncharacterized protein</fullName>
    </submittedName>
</protein>
<proteinExistence type="predicted"/>
<feature type="region of interest" description="Disordered" evidence="1">
    <location>
        <begin position="142"/>
        <end position="180"/>
    </location>
</feature>
<feature type="transmembrane region" description="Helical" evidence="2">
    <location>
        <begin position="60"/>
        <end position="80"/>
    </location>
</feature>
<sequence>MSPLPPHLITTAARSLHAIITSEPEPGPGTAALADQNELKPRYYFSSGSARSAEARKRNIIIALAVGIPLLVIGLAASLWKCRNYKRAQARQEKERAEGDAAMKALRGRADEIEEERRRMGLSGNNYSNGAGGYSYNVYSGGGGGGPGANGNSQVIPEPPPAYDSSVAGVRGQQGGNIVR</sequence>
<evidence type="ECO:0000313" key="4">
    <source>
        <dbReference type="Proteomes" id="UP001321749"/>
    </source>
</evidence>
<dbReference type="AlphaFoldDB" id="A0AAV9HYH0"/>
<dbReference type="Proteomes" id="UP001321749">
    <property type="component" value="Unassembled WGS sequence"/>
</dbReference>
<reference evidence="3" key="2">
    <citation type="submission" date="2023-06" db="EMBL/GenBank/DDBJ databases">
        <authorList>
            <consortium name="Lawrence Berkeley National Laboratory"/>
            <person name="Mondo S.J."/>
            <person name="Hensen N."/>
            <person name="Bonometti L."/>
            <person name="Westerberg I."/>
            <person name="Brannstrom I.O."/>
            <person name="Guillou S."/>
            <person name="Cros-Aarteil S."/>
            <person name="Calhoun S."/>
            <person name="Haridas S."/>
            <person name="Kuo A."/>
            <person name="Pangilinan J."/>
            <person name="Riley R."/>
            <person name="Labutti K."/>
            <person name="Andreopoulos B."/>
            <person name="Lipzen A."/>
            <person name="Chen C."/>
            <person name="Yanf M."/>
            <person name="Daum C."/>
            <person name="Ng V."/>
            <person name="Clum A."/>
            <person name="Steindorff A."/>
            <person name="Ohm R."/>
            <person name="Martin F."/>
            <person name="Silar P."/>
            <person name="Natvig D."/>
            <person name="Lalanne C."/>
            <person name="Gautier V."/>
            <person name="Ament-Velasquez S.L."/>
            <person name="Kruys A."/>
            <person name="Hutchinson M.I."/>
            <person name="Powell A.J."/>
            <person name="Barry K."/>
            <person name="Miller A.N."/>
            <person name="Grigoriev I.V."/>
            <person name="Debuchy R."/>
            <person name="Gladieux P."/>
            <person name="Thoren M.H."/>
            <person name="Johannesson H."/>
        </authorList>
    </citation>
    <scope>NUCLEOTIDE SEQUENCE</scope>
    <source>
        <strain evidence="3">PSN324</strain>
    </source>
</reference>
<comment type="caution">
    <text evidence="3">The sequence shown here is derived from an EMBL/GenBank/DDBJ whole genome shotgun (WGS) entry which is preliminary data.</text>
</comment>
<name>A0AAV9HYH0_9PEZI</name>
<keyword evidence="4" id="KW-1185">Reference proteome</keyword>
<gene>
    <name evidence="3" type="ORF">QBC42DRAFT_248948</name>
</gene>
<evidence type="ECO:0000256" key="1">
    <source>
        <dbReference type="SAM" id="MobiDB-lite"/>
    </source>
</evidence>
<organism evidence="3 4">
    <name type="scientific">Cladorrhinum samala</name>
    <dbReference type="NCBI Taxonomy" id="585594"/>
    <lineage>
        <taxon>Eukaryota</taxon>
        <taxon>Fungi</taxon>
        <taxon>Dikarya</taxon>
        <taxon>Ascomycota</taxon>
        <taxon>Pezizomycotina</taxon>
        <taxon>Sordariomycetes</taxon>
        <taxon>Sordariomycetidae</taxon>
        <taxon>Sordariales</taxon>
        <taxon>Podosporaceae</taxon>
        <taxon>Cladorrhinum</taxon>
    </lineage>
</organism>
<keyword evidence="2" id="KW-1133">Transmembrane helix</keyword>
<dbReference type="EMBL" id="MU864942">
    <property type="protein sequence ID" value="KAK4465149.1"/>
    <property type="molecule type" value="Genomic_DNA"/>
</dbReference>
<reference evidence="3" key="1">
    <citation type="journal article" date="2023" name="Mol. Phylogenet. Evol.">
        <title>Genome-scale phylogeny and comparative genomics of the fungal order Sordariales.</title>
        <authorList>
            <person name="Hensen N."/>
            <person name="Bonometti L."/>
            <person name="Westerberg I."/>
            <person name="Brannstrom I.O."/>
            <person name="Guillou S."/>
            <person name="Cros-Aarteil S."/>
            <person name="Calhoun S."/>
            <person name="Haridas S."/>
            <person name="Kuo A."/>
            <person name="Mondo S."/>
            <person name="Pangilinan J."/>
            <person name="Riley R."/>
            <person name="LaButti K."/>
            <person name="Andreopoulos B."/>
            <person name="Lipzen A."/>
            <person name="Chen C."/>
            <person name="Yan M."/>
            <person name="Daum C."/>
            <person name="Ng V."/>
            <person name="Clum A."/>
            <person name="Steindorff A."/>
            <person name="Ohm R.A."/>
            <person name="Martin F."/>
            <person name="Silar P."/>
            <person name="Natvig D.O."/>
            <person name="Lalanne C."/>
            <person name="Gautier V."/>
            <person name="Ament-Velasquez S.L."/>
            <person name="Kruys A."/>
            <person name="Hutchinson M.I."/>
            <person name="Powell A.J."/>
            <person name="Barry K."/>
            <person name="Miller A.N."/>
            <person name="Grigoriev I.V."/>
            <person name="Debuchy R."/>
            <person name="Gladieux P."/>
            <person name="Hiltunen Thoren M."/>
            <person name="Johannesson H."/>
        </authorList>
    </citation>
    <scope>NUCLEOTIDE SEQUENCE</scope>
    <source>
        <strain evidence="3">PSN324</strain>
    </source>
</reference>
<accession>A0AAV9HYH0</accession>
<keyword evidence="2" id="KW-0812">Transmembrane</keyword>
<evidence type="ECO:0000313" key="3">
    <source>
        <dbReference type="EMBL" id="KAK4465149.1"/>
    </source>
</evidence>
<evidence type="ECO:0000256" key="2">
    <source>
        <dbReference type="SAM" id="Phobius"/>
    </source>
</evidence>